<evidence type="ECO:0000259" key="2">
    <source>
        <dbReference type="Pfam" id="PF03795"/>
    </source>
</evidence>
<organism evidence="3 4">
    <name type="scientific">Enterobacillus tribolii</name>
    <dbReference type="NCBI Taxonomy" id="1487935"/>
    <lineage>
        <taxon>Bacteria</taxon>
        <taxon>Pseudomonadati</taxon>
        <taxon>Pseudomonadota</taxon>
        <taxon>Gammaproteobacteria</taxon>
        <taxon>Enterobacterales</taxon>
        <taxon>Hafniaceae</taxon>
        <taxon>Enterobacillus</taxon>
    </lineage>
</organism>
<name>A0A370R1F2_9GAMM</name>
<evidence type="ECO:0000256" key="1">
    <source>
        <dbReference type="ARBA" id="ARBA00007689"/>
    </source>
</evidence>
<proteinExistence type="inferred from homology"/>
<sequence length="101" mass="11113">MLFVVFNIDKQDGAAAIREQTRPAHLAFMKSLGEQVKAGGPLFSGDASQAFGGMYVLEAQDHAQATAIAGQDPYVQAGLFSLQYIQPWKWNTRRPDDVAVW</sequence>
<dbReference type="Gene3D" id="3.30.70.1060">
    <property type="entry name" value="Dimeric alpha+beta barrel"/>
    <property type="match status" value="1"/>
</dbReference>
<comment type="similarity">
    <text evidence="1">Belongs to the YciI family.</text>
</comment>
<dbReference type="PANTHER" id="PTHR33606">
    <property type="entry name" value="PROTEIN YCII"/>
    <property type="match status" value="1"/>
</dbReference>
<dbReference type="InterPro" id="IPR005545">
    <property type="entry name" value="YCII"/>
</dbReference>
<dbReference type="AlphaFoldDB" id="A0A370R1F2"/>
<evidence type="ECO:0000313" key="3">
    <source>
        <dbReference type="EMBL" id="RDK95735.1"/>
    </source>
</evidence>
<accession>A0A370R1F2</accession>
<dbReference type="RefSeq" id="WP_115457477.1">
    <property type="nucleotide sequence ID" value="NZ_QRAP01000002.1"/>
</dbReference>
<dbReference type="EMBL" id="QRAP01000002">
    <property type="protein sequence ID" value="RDK95735.1"/>
    <property type="molecule type" value="Genomic_DNA"/>
</dbReference>
<dbReference type="InterPro" id="IPR011008">
    <property type="entry name" value="Dimeric_a/b-barrel"/>
</dbReference>
<dbReference type="PANTHER" id="PTHR33606:SF3">
    <property type="entry name" value="PROTEIN YCII"/>
    <property type="match status" value="1"/>
</dbReference>
<keyword evidence="4" id="KW-1185">Reference proteome</keyword>
<feature type="domain" description="YCII-related" evidence="2">
    <location>
        <begin position="1"/>
        <end position="89"/>
    </location>
</feature>
<dbReference type="InterPro" id="IPR051807">
    <property type="entry name" value="Sec-metab_biosynth-assoc"/>
</dbReference>
<evidence type="ECO:0000313" key="4">
    <source>
        <dbReference type="Proteomes" id="UP000254848"/>
    </source>
</evidence>
<dbReference type="Proteomes" id="UP000254848">
    <property type="component" value="Unassembled WGS sequence"/>
</dbReference>
<protein>
    <recommendedName>
        <fullName evidence="2">YCII-related domain-containing protein</fullName>
    </recommendedName>
</protein>
<gene>
    <name evidence="3" type="ORF">C8D90_102216</name>
</gene>
<dbReference type="OrthoDB" id="70894at2"/>
<comment type="caution">
    <text evidence="3">The sequence shown here is derived from an EMBL/GenBank/DDBJ whole genome shotgun (WGS) entry which is preliminary data.</text>
</comment>
<dbReference type="SUPFAM" id="SSF54909">
    <property type="entry name" value="Dimeric alpha+beta barrel"/>
    <property type="match status" value="1"/>
</dbReference>
<reference evidence="3 4" key="1">
    <citation type="submission" date="2018-07" db="EMBL/GenBank/DDBJ databases">
        <title>Genomic Encyclopedia of Type Strains, Phase IV (KMG-IV): sequencing the most valuable type-strain genomes for metagenomic binning, comparative biology and taxonomic classification.</title>
        <authorList>
            <person name="Goeker M."/>
        </authorList>
    </citation>
    <scope>NUCLEOTIDE SEQUENCE [LARGE SCALE GENOMIC DNA]</scope>
    <source>
        <strain evidence="3 4">DSM 103736</strain>
    </source>
</reference>
<dbReference type="Pfam" id="PF03795">
    <property type="entry name" value="YCII"/>
    <property type="match status" value="1"/>
</dbReference>